<accession>A0AB39HFL3</accession>
<proteinExistence type="predicted"/>
<gene>
    <name evidence="1" type="ORF">AB0763_11980</name>
</gene>
<protein>
    <submittedName>
        <fullName evidence="1">Uncharacterized protein</fullName>
    </submittedName>
</protein>
<name>A0AB39HFL3_9VIBR</name>
<organism evidence="1">
    <name type="scientific">Vibrio sp. HB236076</name>
    <dbReference type="NCBI Taxonomy" id="3232307"/>
    <lineage>
        <taxon>Bacteria</taxon>
        <taxon>Pseudomonadati</taxon>
        <taxon>Pseudomonadota</taxon>
        <taxon>Gammaproteobacteria</taxon>
        <taxon>Vibrionales</taxon>
        <taxon>Vibrionaceae</taxon>
        <taxon>Vibrio</taxon>
    </lineage>
</organism>
<dbReference type="RefSeq" id="WP_306102001.1">
    <property type="nucleotide sequence ID" value="NZ_CP162601.1"/>
</dbReference>
<evidence type="ECO:0000313" key="1">
    <source>
        <dbReference type="EMBL" id="XDK24870.1"/>
    </source>
</evidence>
<dbReference type="EMBL" id="CP162601">
    <property type="protein sequence ID" value="XDK24870.1"/>
    <property type="molecule type" value="Genomic_DNA"/>
</dbReference>
<dbReference type="KEGG" id="vih:AB0763_11980"/>
<dbReference type="AlphaFoldDB" id="A0AB39HFL3"/>
<reference evidence="1" key="1">
    <citation type="submission" date="2024-07" db="EMBL/GenBank/DDBJ databases">
        <title>Genome Analysis of a Potential Novel Vibrio Species Secreting pH- and Thermo-stable Alginate Lyase and its Application in Producing Alginate Oligosaccharides.</title>
        <authorList>
            <person name="Huang H."/>
            <person name="Bao K."/>
        </authorList>
    </citation>
    <scope>NUCLEOTIDE SEQUENCE</scope>
    <source>
        <strain evidence="1">HB236076</strain>
    </source>
</reference>
<sequence>MTLEEFLAPLLEEAAQQPHLDDAARFLLSVLTTCEEYDFPVLTEHNAPSLSARCSVYWLLETQTSPARLHLSLLTATDTLIKQSLTFDD</sequence>